<dbReference type="Proteomes" id="UP000027265">
    <property type="component" value="Unassembled WGS sequence"/>
</dbReference>
<protein>
    <submittedName>
        <fullName evidence="1">Uncharacterized protein</fullName>
    </submittedName>
</protein>
<keyword evidence="2" id="KW-1185">Reference proteome</keyword>
<gene>
    <name evidence="1" type="ORF">JAAARDRAFT_440352</name>
</gene>
<dbReference type="InParanoid" id="A0A067PRM3"/>
<dbReference type="EMBL" id="KL197736">
    <property type="protein sequence ID" value="KDQ52971.1"/>
    <property type="molecule type" value="Genomic_DNA"/>
</dbReference>
<dbReference type="AlphaFoldDB" id="A0A067PRM3"/>
<organism evidence="1 2">
    <name type="scientific">Jaapia argillacea MUCL 33604</name>
    <dbReference type="NCBI Taxonomy" id="933084"/>
    <lineage>
        <taxon>Eukaryota</taxon>
        <taxon>Fungi</taxon>
        <taxon>Dikarya</taxon>
        <taxon>Basidiomycota</taxon>
        <taxon>Agaricomycotina</taxon>
        <taxon>Agaricomycetes</taxon>
        <taxon>Agaricomycetidae</taxon>
        <taxon>Jaapiales</taxon>
        <taxon>Jaapiaceae</taxon>
        <taxon>Jaapia</taxon>
    </lineage>
</organism>
<dbReference type="HOGENOM" id="CLU_2638399_0_0_1"/>
<proteinExistence type="predicted"/>
<reference evidence="2" key="1">
    <citation type="journal article" date="2014" name="Proc. Natl. Acad. Sci. U.S.A.">
        <title>Extensive sampling of basidiomycete genomes demonstrates inadequacy of the white-rot/brown-rot paradigm for wood decay fungi.</title>
        <authorList>
            <person name="Riley R."/>
            <person name="Salamov A.A."/>
            <person name="Brown D.W."/>
            <person name="Nagy L.G."/>
            <person name="Floudas D."/>
            <person name="Held B.W."/>
            <person name="Levasseur A."/>
            <person name="Lombard V."/>
            <person name="Morin E."/>
            <person name="Otillar R."/>
            <person name="Lindquist E.A."/>
            <person name="Sun H."/>
            <person name="LaButti K.M."/>
            <person name="Schmutz J."/>
            <person name="Jabbour D."/>
            <person name="Luo H."/>
            <person name="Baker S.E."/>
            <person name="Pisabarro A.G."/>
            <person name="Walton J.D."/>
            <person name="Blanchette R.A."/>
            <person name="Henrissat B."/>
            <person name="Martin F."/>
            <person name="Cullen D."/>
            <person name="Hibbett D.S."/>
            <person name="Grigoriev I.V."/>
        </authorList>
    </citation>
    <scope>NUCLEOTIDE SEQUENCE [LARGE SCALE GENOMIC DNA]</scope>
    <source>
        <strain evidence="2">MUCL 33604</strain>
    </source>
</reference>
<evidence type="ECO:0000313" key="1">
    <source>
        <dbReference type="EMBL" id="KDQ52971.1"/>
    </source>
</evidence>
<name>A0A067PRM3_9AGAM</name>
<accession>A0A067PRM3</accession>
<sequence length="77" mass="8829">MTIRLLKRIEQSIRKKKGHIDLLSIYMSRYQVLFHSGAFPTHPSPHIYMSFFLAVSLLSLLRGIGILCNFSNSFCLA</sequence>
<evidence type="ECO:0000313" key="2">
    <source>
        <dbReference type="Proteomes" id="UP000027265"/>
    </source>
</evidence>